<dbReference type="SUPFAM" id="SSF50486">
    <property type="entry name" value="FMT C-terminal domain-like"/>
    <property type="match status" value="1"/>
</dbReference>
<dbReference type="Proteomes" id="UP000202485">
    <property type="component" value="Unassembled WGS sequence"/>
</dbReference>
<dbReference type="InterPro" id="IPR011034">
    <property type="entry name" value="Formyl_transferase-like_C_sf"/>
</dbReference>
<dbReference type="InterPro" id="IPR005793">
    <property type="entry name" value="Formyl_trans_C"/>
</dbReference>
<name>A0A238KCF3_9RHOB</name>
<proteinExistence type="predicted"/>
<dbReference type="SUPFAM" id="SSF53328">
    <property type="entry name" value="Formyltransferase"/>
    <property type="match status" value="1"/>
</dbReference>
<protein>
    <submittedName>
        <fullName evidence="3">Bifunctional polymyxin resistance protein ArnA</fullName>
    </submittedName>
</protein>
<organism evidence="3 4">
    <name type="scientific">Ruegeria arenilitoris</name>
    <dbReference type="NCBI Taxonomy" id="1173585"/>
    <lineage>
        <taxon>Bacteria</taxon>
        <taxon>Pseudomonadati</taxon>
        <taxon>Pseudomonadota</taxon>
        <taxon>Alphaproteobacteria</taxon>
        <taxon>Rhodobacterales</taxon>
        <taxon>Roseobacteraceae</taxon>
        <taxon>Ruegeria</taxon>
    </lineage>
</organism>
<dbReference type="InterPro" id="IPR036477">
    <property type="entry name" value="Formyl_transf_N_sf"/>
</dbReference>
<dbReference type="Pfam" id="PF02911">
    <property type="entry name" value="Formyl_trans_C"/>
    <property type="match status" value="1"/>
</dbReference>
<dbReference type="OrthoDB" id="5355061at2"/>
<reference evidence="4" key="1">
    <citation type="submission" date="2017-05" db="EMBL/GenBank/DDBJ databases">
        <authorList>
            <person name="Rodrigo-Torres L."/>
            <person name="Arahal R. D."/>
            <person name="Lucena T."/>
        </authorList>
    </citation>
    <scope>NUCLEOTIDE SEQUENCE [LARGE SCALE GENOMIC DNA]</scope>
    <source>
        <strain evidence="4">CECT 8715</strain>
    </source>
</reference>
<dbReference type="Pfam" id="PF00551">
    <property type="entry name" value="Formyl_trans_N"/>
    <property type="match status" value="1"/>
</dbReference>
<sequence length="304" mass="32512">MNIVLVGAVETTLAALMSMCGAGHVPALLVTLSPRLSARHSDFVDLSPAAEKYGVPVLHIEKTNDPETLEQIAKVKPDLILVLGWSQICGPEFRALARIGCIGFHPSALPRLRGRGVIPWTILLQERNVGSSLFWLGEGADDGPIAAQAIYAVDPETVTARELYNRALRAVSGLLPPLLNQISNGDIPAEPQRTDGISLCARRRPEDGLIDWTNPAADIHRLIRASGPPYPGAYTFGPDGVKLVLTGVRYTEPEGYFIGLPGQIQAIGNGGFTVACGDGRCLDITEWSGADTPPALHAKLRTHP</sequence>
<dbReference type="GO" id="GO:0004479">
    <property type="term" value="F:methionyl-tRNA formyltransferase activity"/>
    <property type="evidence" value="ECO:0007669"/>
    <property type="project" value="TreeGrafter"/>
</dbReference>
<dbReference type="InterPro" id="IPR002376">
    <property type="entry name" value="Formyl_transf_N"/>
</dbReference>
<gene>
    <name evidence="3" type="primary">arnA</name>
    <name evidence="3" type="ORF">RUA8715_01698</name>
</gene>
<dbReference type="RefSeq" id="WP_093963244.1">
    <property type="nucleotide sequence ID" value="NZ_FXYG01000002.1"/>
</dbReference>
<feature type="domain" description="Formyl transferase C-terminal" evidence="2">
    <location>
        <begin position="205"/>
        <end position="286"/>
    </location>
</feature>
<keyword evidence="4" id="KW-1185">Reference proteome</keyword>
<feature type="domain" description="Formyl transferase N-terminal" evidence="1">
    <location>
        <begin position="41"/>
        <end position="172"/>
    </location>
</feature>
<evidence type="ECO:0000313" key="4">
    <source>
        <dbReference type="Proteomes" id="UP000202485"/>
    </source>
</evidence>
<dbReference type="PANTHER" id="PTHR11138">
    <property type="entry name" value="METHIONYL-TRNA FORMYLTRANSFERASE"/>
    <property type="match status" value="1"/>
</dbReference>
<evidence type="ECO:0000259" key="2">
    <source>
        <dbReference type="Pfam" id="PF02911"/>
    </source>
</evidence>
<dbReference type="GO" id="GO:0005829">
    <property type="term" value="C:cytosol"/>
    <property type="evidence" value="ECO:0007669"/>
    <property type="project" value="TreeGrafter"/>
</dbReference>
<dbReference type="PANTHER" id="PTHR11138:SF5">
    <property type="entry name" value="METHIONYL-TRNA FORMYLTRANSFERASE, MITOCHONDRIAL"/>
    <property type="match status" value="1"/>
</dbReference>
<accession>A0A238KCF3</accession>
<dbReference type="AlphaFoldDB" id="A0A238KCF3"/>
<dbReference type="EMBL" id="FXYG01000002">
    <property type="protein sequence ID" value="SMX40521.1"/>
    <property type="molecule type" value="Genomic_DNA"/>
</dbReference>
<dbReference type="CDD" id="cd08702">
    <property type="entry name" value="Arna_FMT_C"/>
    <property type="match status" value="1"/>
</dbReference>
<dbReference type="Gene3D" id="3.40.50.12230">
    <property type="match status" value="1"/>
</dbReference>
<evidence type="ECO:0000313" key="3">
    <source>
        <dbReference type="EMBL" id="SMX40521.1"/>
    </source>
</evidence>
<evidence type="ECO:0000259" key="1">
    <source>
        <dbReference type="Pfam" id="PF00551"/>
    </source>
</evidence>